<evidence type="ECO:0000313" key="4">
    <source>
        <dbReference type="EMBL" id="MFC5055638.1"/>
    </source>
</evidence>
<name>A0ABV9Y2A4_9PSEU</name>
<accession>A0ABV9Y2A4</accession>
<evidence type="ECO:0000256" key="1">
    <source>
        <dbReference type="ARBA" id="ARBA00022450"/>
    </source>
</evidence>
<dbReference type="PANTHER" id="PTHR43775:SF37">
    <property type="entry name" value="SI:DKEY-61P9.11"/>
    <property type="match status" value="1"/>
</dbReference>
<dbReference type="Pfam" id="PF08659">
    <property type="entry name" value="KR"/>
    <property type="match status" value="1"/>
</dbReference>
<keyword evidence="5" id="KW-1185">Reference proteome</keyword>
<comment type="caution">
    <text evidence="4">The sequence shown here is derived from an EMBL/GenBank/DDBJ whole genome shotgun (WGS) entry which is preliminary data.</text>
</comment>
<dbReference type="InterPro" id="IPR036291">
    <property type="entry name" value="NAD(P)-bd_dom_sf"/>
</dbReference>
<sequence>MLDRVTDGHDLDLFLMFSSAGAAFGNAGQAAYTAGNLFLEALARARRARGLVGQAIAWGALDEVGYVARTEGAARTVTRAGPALLPLREVSRALDDLVGGPEVALVWSHDGQFLRRLHPHLATPRLGELTGGRSRRRR</sequence>
<keyword evidence="1" id="KW-0596">Phosphopantetheine</keyword>
<dbReference type="SUPFAM" id="SSF51735">
    <property type="entry name" value="NAD(P)-binding Rossmann-fold domains"/>
    <property type="match status" value="1"/>
</dbReference>
<keyword evidence="2" id="KW-0597">Phosphoprotein</keyword>
<evidence type="ECO:0000259" key="3">
    <source>
        <dbReference type="Pfam" id="PF08659"/>
    </source>
</evidence>
<dbReference type="InterPro" id="IPR013968">
    <property type="entry name" value="PKS_KR"/>
</dbReference>
<dbReference type="PANTHER" id="PTHR43775">
    <property type="entry name" value="FATTY ACID SYNTHASE"/>
    <property type="match status" value="1"/>
</dbReference>
<evidence type="ECO:0000313" key="5">
    <source>
        <dbReference type="Proteomes" id="UP001595833"/>
    </source>
</evidence>
<dbReference type="Gene3D" id="3.40.50.720">
    <property type="entry name" value="NAD(P)-binding Rossmann-like Domain"/>
    <property type="match status" value="1"/>
</dbReference>
<gene>
    <name evidence="4" type="ORF">ACFPFM_17980</name>
</gene>
<organism evidence="4 5">
    <name type="scientific">Saccharothrix xinjiangensis</name>
    <dbReference type="NCBI Taxonomy" id="204798"/>
    <lineage>
        <taxon>Bacteria</taxon>
        <taxon>Bacillati</taxon>
        <taxon>Actinomycetota</taxon>
        <taxon>Actinomycetes</taxon>
        <taxon>Pseudonocardiales</taxon>
        <taxon>Pseudonocardiaceae</taxon>
        <taxon>Saccharothrix</taxon>
    </lineage>
</organism>
<dbReference type="RefSeq" id="WP_344040025.1">
    <property type="nucleotide sequence ID" value="NZ_BAAAKE010000020.1"/>
</dbReference>
<evidence type="ECO:0000256" key="2">
    <source>
        <dbReference type="ARBA" id="ARBA00022553"/>
    </source>
</evidence>
<feature type="domain" description="Ketoreductase (KR)" evidence="3">
    <location>
        <begin position="2"/>
        <end position="62"/>
    </location>
</feature>
<dbReference type="EMBL" id="JBHSJB010000016">
    <property type="protein sequence ID" value="MFC5055638.1"/>
    <property type="molecule type" value="Genomic_DNA"/>
</dbReference>
<dbReference type="InterPro" id="IPR050091">
    <property type="entry name" value="PKS_NRPS_Biosynth_Enz"/>
</dbReference>
<protein>
    <submittedName>
        <fullName evidence="4">KR domain-containing protein</fullName>
    </submittedName>
</protein>
<proteinExistence type="predicted"/>
<dbReference type="Proteomes" id="UP001595833">
    <property type="component" value="Unassembled WGS sequence"/>
</dbReference>
<reference evidence="5" key="1">
    <citation type="journal article" date="2019" name="Int. J. Syst. Evol. Microbiol.">
        <title>The Global Catalogue of Microorganisms (GCM) 10K type strain sequencing project: providing services to taxonomists for standard genome sequencing and annotation.</title>
        <authorList>
            <consortium name="The Broad Institute Genomics Platform"/>
            <consortium name="The Broad Institute Genome Sequencing Center for Infectious Disease"/>
            <person name="Wu L."/>
            <person name="Ma J."/>
        </authorList>
    </citation>
    <scope>NUCLEOTIDE SEQUENCE [LARGE SCALE GENOMIC DNA]</scope>
    <source>
        <strain evidence="5">KCTC 12848</strain>
    </source>
</reference>